<keyword evidence="4" id="KW-0297">G-protein coupled receptor</keyword>
<feature type="transmembrane region" description="Helical" evidence="9">
    <location>
        <begin position="393"/>
        <end position="417"/>
    </location>
</feature>
<dbReference type="Gene3D" id="1.20.1070.10">
    <property type="entry name" value="Rhodopsin 7-helix transmembrane proteins"/>
    <property type="match status" value="1"/>
</dbReference>
<evidence type="ECO:0000256" key="2">
    <source>
        <dbReference type="ARBA" id="ARBA00022692"/>
    </source>
</evidence>
<dbReference type="AlphaFoldDB" id="A0A8E0RXE0"/>
<dbReference type="EMBL" id="LUCM01006939">
    <property type="protein sequence ID" value="KAA0190559.1"/>
    <property type="molecule type" value="Genomic_DNA"/>
</dbReference>
<feature type="transmembrane region" description="Helical" evidence="9">
    <location>
        <begin position="64"/>
        <end position="91"/>
    </location>
</feature>
<dbReference type="OrthoDB" id="2132067at2759"/>
<evidence type="ECO:0000256" key="6">
    <source>
        <dbReference type="ARBA" id="ARBA00023170"/>
    </source>
</evidence>
<dbReference type="InterPro" id="IPR000276">
    <property type="entry name" value="GPCR_Rhodpsn"/>
</dbReference>
<keyword evidence="5 9" id="KW-0472">Membrane</keyword>
<feature type="transmembrane region" description="Helical" evidence="9">
    <location>
        <begin position="12"/>
        <end position="29"/>
    </location>
</feature>
<organism evidence="11 12">
    <name type="scientific">Fasciolopsis buskii</name>
    <dbReference type="NCBI Taxonomy" id="27845"/>
    <lineage>
        <taxon>Eukaryota</taxon>
        <taxon>Metazoa</taxon>
        <taxon>Spiralia</taxon>
        <taxon>Lophotrochozoa</taxon>
        <taxon>Platyhelminthes</taxon>
        <taxon>Trematoda</taxon>
        <taxon>Digenea</taxon>
        <taxon>Plagiorchiida</taxon>
        <taxon>Echinostomata</taxon>
        <taxon>Echinostomatoidea</taxon>
        <taxon>Fasciolidae</taxon>
        <taxon>Fasciolopsis</taxon>
    </lineage>
</organism>
<feature type="transmembrane region" description="Helical" evidence="9">
    <location>
        <begin position="183"/>
        <end position="205"/>
    </location>
</feature>
<protein>
    <submittedName>
        <fullName evidence="11">Protein trapped in endoderm-1</fullName>
    </submittedName>
</protein>
<keyword evidence="12" id="KW-1185">Reference proteome</keyword>
<feature type="transmembrane region" description="Helical" evidence="9">
    <location>
        <begin position="259"/>
        <end position="284"/>
    </location>
</feature>
<comment type="caution">
    <text evidence="11">The sequence shown here is derived from an EMBL/GenBank/DDBJ whole genome shotgun (WGS) entry which is preliminary data.</text>
</comment>
<feature type="domain" description="G-protein coupled receptors family 1 profile" evidence="10">
    <location>
        <begin position="83"/>
        <end position="450"/>
    </location>
</feature>
<feature type="transmembrane region" description="Helical" evidence="9">
    <location>
        <begin position="437"/>
        <end position="457"/>
    </location>
</feature>
<feature type="region of interest" description="Disordered" evidence="8">
    <location>
        <begin position="316"/>
        <end position="339"/>
    </location>
</feature>
<evidence type="ECO:0000256" key="8">
    <source>
        <dbReference type="SAM" id="MobiDB-lite"/>
    </source>
</evidence>
<reference evidence="11" key="1">
    <citation type="submission" date="2019-05" db="EMBL/GenBank/DDBJ databases">
        <title>Annotation for the trematode Fasciolopsis buski.</title>
        <authorList>
            <person name="Choi Y.-J."/>
        </authorList>
    </citation>
    <scope>NUCLEOTIDE SEQUENCE</scope>
    <source>
        <strain evidence="11">HT</strain>
        <tissue evidence="11">Whole worm</tissue>
    </source>
</reference>
<proteinExistence type="predicted"/>
<dbReference type="InterPro" id="IPR017452">
    <property type="entry name" value="GPCR_Rhodpsn_7TM"/>
</dbReference>
<keyword evidence="2 9" id="KW-0812">Transmembrane</keyword>
<evidence type="ECO:0000256" key="4">
    <source>
        <dbReference type="ARBA" id="ARBA00023040"/>
    </source>
</evidence>
<feature type="transmembrane region" description="Helical" evidence="9">
    <location>
        <begin position="103"/>
        <end position="128"/>
    </location>
</feature>
<sequence>MKSKVSCQLLRLILIPFILHLSFTVHMNASDSEFNTTSVTVYPLNELLNSSVISGTAQKPKPRISVLVTSCVCIAIAVIGVLGNMLVICVLTGSHSRLVYETFCVGLAVTDLTYLTFTTPITVVQYFFRGWIFGLFWCKVFNFVVQVTVFSSAFMLLGLTTSRFLSVVLPWQNLKMTELQAKLFCLGAWIAGVTFASPVLVFQVLMPSHEVSLYRHSARGNSSALMGKEHLLNSTKSYQTDSVVLCRGLFPSQSSRMGYQLLVLLSTYVIPFVGILIMNSTIIYKLQKRNVIERHSKEKKQPSNAACFIRTNLFPKNGLTKSNEPTKPESKTENPEDLPEAEIQLQVVNTTAEKSNVDQTTLIGSITPRANIELVRMQKAEKQRRTRTKATKLVVLVTTLWCVCWLPTHIINSWLNFDESSFPFTPEMVACKLISQMLSFAASCVNPIVYGIMTGTFRAKIGNKIFRHKRTANSQGNGATTRATTLLD</sequence>
<keyword evidence="6" id="KW-0675">Receptor</keyword>
<evidence type="ECO:0000256" key="9">
    <source>
        <dbReference type="SAM" id="Phobius"/>
    </source>
</evidence>
<dbReference type="GO" id="GO:0004930">
    <property type="term" value="F:G protein-coupled receptor activity"/>
    <property type="evidence" value="ECO:0007669"/>
    <property type="project" value="UniProtKB-KW"/>
</dbReference>
<accession>A0A8E0RXE0</accession>
<evidence type="ECO:0000259" key="10">
    <source>
        <dbReference type="PROSITE" id="PS50262"/>
    </source>
</evidence>
<keyword evidence="3 9" id="KW-1133">Transmembrane helix</keyword>
<name>A0A8E0RXE0_9TREM</name>
<evidence type="ECO:0000256" key="1">
    <source>
        <dbReference type="ARBA" id="ARBA00004141"/>
    </source>
</evidence>
<evidence type="ECO:0000256" key="7">
    <source>
        <dbReference type="ARBA" id="ARBA00023224"/>
    </source>
</evidence>
<dbReference type="Pfam" id="PF00001">
    <property type="entry name" value="7tm_1"/>
    <property type="match status" value="2"/>
</dbReference>
<dbReference type="GO" id="GO:0005886">
    <property type="term" value="C:plasma membrane"/>
    <property type="evidence" value="ECO:0007669"/>
    <property type="project" value="TreeGrafter"/>
</dbReference>
<evidence type="ECO:0000313" key="11">
    <source>
        <dbReference type="EMBL" id="KAA0190559.1"/>
    </source>
</evidence>
<feature type="transmembrane region" description="Helical" evidence="9">
    <location>
        <begin position="140"/>
        <end position="162"/>
    </location>
</feature>
<dbReference type="PROSITE" id="PS50262">
    <property type="entry name" value="G_PROTEIN_RECEP_F1_2"/>
    <property type="match status" value="1"/>
</dbReference>
<dbReference type="PANTHER" id="PTHR45695:SF9">
    <property type="entry name" value="LEUCOKININ RECEPTOR"/>
    <property type="match status" value="1"/>
</dbReference>
<keyword evidence="7" id="KW-0807">Transducer</keyword>
<gene>
    <name evidence="11" type="ORF">FBUS_02563</name>
</gene>
<evidence type="ECO:0000313" key="12">
    <source>
        <dbReference type="Proteomes" id="UP000728185"/>
    </source>
</evidence>
<dbReference type="Proteomes" id="UP000728185">
    <property type="component" value="Unassembled WGS sequence"/>
</dbReference>
<dbReference type="SUPFAM" id="SSF81321">
    <property type="entry name" value="Family A G protein-coupled receptor-like"/>
    <property type="match status" value="1"/>
</dbReference>
<feature type="compositionally biased region" description="Basic and acidic residues" evidence="8">
    <location>
        <begin position="324"/>
        <end position="334"/>
    </location>
</feature>
<dbReference type="PRINTS" id="PR00237">
    <property type="entry name" value="GPCRRHODOPSN"/>
</dbReference>
<evidence type="ECO:0000256" key="5">
    <source>
        <dbReference type="ARBA" id="ARBA00023136"/>
    </source>
</evidence>
<evidence type="ECO:0000256" key="3">
    <source>
        <dbReference type="ARBA" id="ARBA00022989"/>
    </source>
</evidence>
<dbReference type="PANTHER" id="PTHR45695">
    <property type="entry name" value="LEUCOKININ RECEPTOR-RELATED"/>
    <property type="match status" value="1"/>
</dbReference>
<comment type="subcellular location">
    <subcellularLocation>
        <location evidence="1">Membrane</location>
        <topology evidence="1">Multi-pass membrane protein</topology>
    </subcellularLocation>
</comment>